<name>A0A8J5SYE6_ZIZPA</name>
<dbReference type="PANTHER" id="PTHR34998:SF9">
    <property type="entry name" value="OS04G0357400 PROTEIN"/>
    <property type="match status" value="1"/>
</dbReference>
<feature type="chain" id="PRO_5035241101" evidence="1">
    <location>
        <begin position="34"/>
        <end position="96"/>
    </location>
</feature>
<dbReference type="OrthoDB" id="687326at2759"/>
<keyword evidence="3" id="KW-1185">Reference proteome</keyword>
<comment type="caution">
    <text evidence="2">The sequence shown here is derived from an EMBL/GenBank/DDBJ whole genome shotgun (WGS) entry which is preliminary data.</text>
</comment>
<reference evidence="2" key="1">
    <citation type="journal article" date="2021" name="bioRxiv">
        <title>Whole Genome Assembly and Annotation of Northern Wild Rice, Zizania palustris L., Supports a Whole Genome Duplication in the Zizania Genus.</title>
        <authorList>
            <person name="Haas M."/>
            <person name="Kono T."/>
            <person name="Macchietto M."/>
            <person name="Millas R."/>
            <person name="McGilp L."/>
            <person name="Shao M."/>
            <person name="Duquette J."/>
            <person name="Hirsch C.N."/>
            <person name="Kimball J."/>
        </authorList>
    </citation>
    <scope>NUCLEOTIDE SEQUENCE</scope>
    <source>
        <tissue evidence="2">Fresh leaf tissue</tissue>
    </source>
</reference>
<sequence length="96" mass="9695">MDRRAHVSHLSVAIAVAVMTAVAVAAAAADVKAESTTVAVGTTTSAALVAVHRRVLTGSIQNSVLNPNRPACLQTCTGAGQPYTGRGCKNAYQCSG</sequence>
<evidence type="ECO:0000313" key="2">
    <source>
        <dbReference type="EMBL" id="KAG8083173.1"/>
    </source>
</evidence>
<dbReference type="AlphaFoldDB" id="A0A8J5SYE6"/>
<reference evidence="2" key="2">
    <citation type="submission" date="2021-02" db="EMBL/GenBank/DDBJ databases">
        <authorList>
            <person name="Kimball J.A."/>
            <person name="Haas M.W."/>
            <person name="Macchietto M."/>
            <person name="Kono T."/>
            <person name="Duquette J."/>
            <person name="Shao M."/>
        </authorList>
    </citation>
    <scope>NUCLEOTIDE SEQUENCE</scope>
    <source>
        <tissue evidence="2">Fresh leaf tissue</tissue>
    </source>
</reference>
<evidence type="ECO:0000313" key="3">
    <source>
        <dbReference type="Proteomes" id="UP000729402"/>
    </source>
</evidence>
<keyword evidence="1" id="KW-0732">Signal</keyword>
<dbReference type="Proteomes" id="UP000729402">
    <property type="component" value="Unassembled WGS sequence"/>
</dbReference>
<proteinExistence type="predicted"/>
<feature type="signal peptide" evidence="1">
    <location>
        <begin position="1"/>
        <end position="33"/>
    </location>
</feature>
<evidence type="ECO:0000256" key="1">
    <source>
        <dbReference type="SAM" id="SignalP"/>
    </source>
</evidence>
<dbReference type="EMBL" id="JAAALK010000085">
    <property type="protein sequence ID" value="KAG8083173.1"/>
    <property type="molecule type" value="Genomic_DNA"/>
</dbReference>
<protein>
    <submittedName>
        <fullName evidence="2">Uncharacterized protein</fullName>
    </submittedName>
</protein>
<organism evidence="2 3">
    <name type="scientific">Zizania palustris</name>
    <name type="common">Northern wild rice</name>
    <dbReference type="NCBI Taxonomy" id="103762"/>
    <lineage>
        <taxon>Eukaryota</taxon>
        <taxon>Viridiplantae</taxon>
        <taxon>Streptophyta</taxon>
        <taxon>Embryophyta</taxon>
        <taxon>Tracheophyta</taxon>
        <taxon>Spermatophyta</taxon>
        <taxon>Magnoliopsida</taxon>
        <taxon>Liliopsida</taxon>
        <taxon>Poales</taxon>
        <taxon>Poaceae</taxon>
        <taxon>BOP clade</taxon>
        <taxon>Oryzoideae</taxon>
        <taxon>Oryzeae</taxon>
        <taxon>Zizaniinae</taxon>
        <taxon>Zizania</taxon>
    </lineage>
</organism>
<accession>A0A8J5SYE6</accession>
<dbReference type="PANTHER" id="PTHR34998">
    <property type="entry name" value="OS04G0357400 PROTEIN-RELATED"/>
    <property type="match status" value="1"/>
</dbReference>
<gene>
    <name evidence="2" type="ORF">GUJ93_ZPchr0015g6956</name>
</gene>